<reference evidence="1" key="1">
    <citation type="submission" date="2019-08" db="EMBL/GenBank/DDBJ databases">
        <authorList>
            <person name="Kucharzyk K."/>
            <person name="Murdoch R.W."/>
            <person name="Higgins S."/>
            <person name="Loffler F."/>
        </authorList>
    </citation>
    <scope>NUCLEOTIDE SEQUENCE</scope>
</reference>
<organism evidence="1">
    <name type="scientific">bioreactor metagenome</name>
    <dbReference type="NCBI Taxonomy" id="1076179"/>
    <lineage>
        <taxon>unclassified sequences</taxon>
        <taxon>metagenomes</taxon>
        <taxon>ecological metagenomes</taxon>
    </lineage>
</organism>
<dbReference type="EMBL" id="VSSQ01004345">
    <property type="protein sequence ID" value="MPM24803.1"/>
    <property type="molecule type" value="Genomic_DNA"/>
</dbReference>
<accession>A0A644YE45</accession>
<gene>
    <name evidence="1" type="ORF">SDC9_71288</name>
</gene>
<sequence>MQATNINGTAIIKEYSAAALRVRPIRRPPPMVEPEREKPGHKERIWNAPTSTACLIDILSTSSSKYSCIFSVFFSAYIIKKAPRTKPIATVNGENKYCLMALCAKKAMPITGTIPAATCQTLRPLLTCQPSCVKKCLNLSL</sequence>
<protein>
    <submittedName>
        <fullName evidence="1">Uncharacterized protein</fullName>
    </submittedName>
</protein>
<proteinExistence type="predicted"/>
<evidence type="ECO:0000313" key="1">
    <source>
        <dbReference type="EMBL" id="MPM24803.1"/>
    </source>
</evidence>
<name>A0A644YE45_9ZZZZ</name>
<comment type="caution">
    <text evidence="1">The sequence shown here is derived from an EMBL/GenBank/DDBJ whole genome shotgun (WGS) entry which is preliminary data.</text>
</comment>
<dbReference type="AlphaFoldDB" id="A0A644YE45"/>